<evidence type="ECO:0000313" key="2">
    <source>
        <dbReference type="EMBL" id="TGD30070.1"/>
    </source>
</evidence>
<name>A0A659S396_SALET</name>
<protein>
    <submittedName>
        <fullName evidence="2">Zinc transporter ZntB</fullName>
    </submittedName>
</protein>
<comment type="caution">
    <text evidence="2">The sequence shown here is derived from an EMBL/GenBank/DDBJ whole genome shotgun (WGS) entry which is preliminary data.</text>
</comment>
<dbReference type="Gene3D" id="1.20.58.340">
    <property type="entry name" value="Magnesium transport protein CorA, transmembrane region"/>
    <property type="match status" value="1"/>
</dbReference>
<dbReference type="AlphaFoldDB" id="A0A659S396"/>
<sequence>AWPPRTSLRGILGVPLGGIPGGGSRCGVCLVCILLVVLIGGVTLWLHRSKWL</sequence>
<accession>A0A659S396</accession>
<evidence type="ECO:0000313" key="3">
    <source>
        <dbReference type="Proteomes" id="UP000297989"/>
    </source>
</evidence>
<evidence type="ECO:0000256" key="1">
    <source>
        <dbReference type="SAM" id="Phobius"/>
    </source>
</evidence>
<keyword evidence="1" id="KW-0812">Transmembrane</keyword>
<keyword evidence="1" id="KW-0472">Membrane</keyword>
<feature type="non-terminal residue" evidence="2">
    <location>
        <position position="1"/>
    </location>
</feature>
<organism evidence="2 3">
    <name type="scientific">Salmonella enterica subsp. enterica serovar Poona</name>
    <dbReference type="NCBI Taxonomy" id="436295"/>
    <lineage>
        <taxon>Bacteria</taxon>
        <taxon>Pseudomonadati</taxon>
        <taxon>Pseudomonadota</taxon>
        <taxon>Gammaproteobacteria</taxon>
        <taxon>Enterobacterales</taxon>
        <taxon>Enterobacteriaceae</taxon>
        <taxon>Salmonella</taxon>
    </lineage>
</organism>
<dbReference type="Proteomes" id="UP000297989">
    <property type="component" value="Unassembled WGS sequence"/>
</dbReference>
<feature type="transmembrane region" description="Helical" evidence="1">
    <location>
        <begin position="22"/>
        <end position="46"/>
    </location>
</feature>
<keyword evidence="1" id="KW-1133">Transmembrane helix</keyword>
<reference evidence="2 3" key="1">
    <citation type="submission" date="2018-03" db="EMBL/GenBank/DDBJ databases">
        <title>Non-Typhoidal Salmonella genome sequencing and assembly.</title>
        <authorList>
            <person name="Matchawe C."/>
        </authorList>
    </citation>
    <scope>NUCLEOTIDE SEQUENCE [LARGE SCALE GENOMIC DNA]</scope>
    <source>
        <strain evidence="2 3">8EV</strain>
    </source>
</reference>
<dbReference type="EMBL" id="PYKK01001321">
    <property type="protein sequence ID" value="TGD30070.1"/>
    <property type="molecule type" value="Genomic_DNA"/>
</dbReference>
<proteinExistence type="predicted"/>
<gene>
    <name evidence="2" type="primary">zntB</name>
    <name evidence="2" type="ORF">C9F10_19070</name>
</gene>